<proteinExistence type="predicted"/>
<dbReference type="EMBL" id="JAGTAR010000060">
    <property type="protein sequence ID" value="MBR8538300.1"/>
    <property type="molecule type" value="Genomic_DNA"/>
</dbReference>
<gene>
    <name evidence="1" type="ORF">KDU71_22205</name>
</gene>
<dbReference type="Proteomes" id="UP000679220">
    <property type="component" value="Unassembled WGS sequence"/>
</dbReference>
<accession>A0A941FD31</accession>
<name>A0A941FD31_9BACT</name>
<sequence length="416" mass="48080">MNTYITQLIELIDEAISKSPRKSEHDDFEAEEVDDLFAQEFLQGKPEKISEKIGIEKYNFPATEKLTPAQTTTILEAVERLLRAYNWEFMFPEDVTDIAKYQFIIDNWDSKHIFCQQGIVQVETCKFDEQHCPFPGHCQVCHSFKCENDNSHHLHKGQVDFTKLTPDLEREEDAHLREEIDRFKALMKQPKGDHFIVGIHNYCDGRCHNCNFTDKCSSFALHEELDYAHSNDHETSNQQLTAIFRATSELIEEELSKKGISVDEALEQIDKEETSRLPKHALEIQSESYAEKINRWLESNQMELESRIVAEADSGIKDNIESITWFQLFIPAKISRAVKGIGENKTECDIFDAHGSAKVALLAIDECIHAWEGILQFIPRKEDSILSMLKHLAKLRNDLEEFIPEARDFIRPGFDE</sequence>
<dbReference type="AlphaFoldDB" id="A0A941FD31"/>
<reference evidence="1" key="1">
    <citation type="journal article" date="2018" name="Int. J. Syst. Evol. Microbiol.">
        <title>Carboxylicivirga sediminis sp. nov., isolated from coastal sediment.</title>
        <authorList>
            <person name="Wang F.Q."/>
            <person name="Ren L.H."/>
            <person name="Zou R.J."/>
            <person name="Sun Y.Z."/>
            <person name="Liu X.J."/>
            <person name="Jiang F."/>
            <person name="Liu L.J."/>
        </authorList>
    </citation>
    <scope>NUCLEOTIDE SEQUENCE</scope>
    <source>
        <strain evidence="1">JR1</strain>
    </source>
</reference>
<reference evidence="1" key="2">
    <citation type="submission" date="2021-04" db="EMBL/GenBank/DDBJ databases">
        <authorList>
            <person name="Zhang T."/>
            <person name="Zhang Y."/>
            <person name="Lu D."/>
            <person name="Zuo D."/>
            <person name="Du Z."/>
        </authorList>
    </citation>
    <scope>NUCLEOTIDE SEQUENCE</scope>
    <source>
        <strain evidence="1">JR1</strain>
    </source>
</reference>
<dbReference type="RefSeq" id="WP_212193323.1">
    <property type="nucleotide sequence ID" value="NZ_JAGTAR010000060.1"/>
</dbReference>
<protein>
    <submittedName>
        <fullName evidence="1">Uncharacterized protein</fullName>
    </submittedName>
</protein>
<organism evidence="1 2">
    <name type="scientific">Carboxylicivirga sediminis</name>
    <dbReference type="NCBI Taxonomy" id="2006564"/>
    <lineage>
        <taxon>Bacteria</taxon>
        <taxon>Pseudomonadati</taxon>
        <taxon>Bacteroidota</taxon>
        <taxon>Bacteroidia</taxon>
        <taxon>Marinilabiliales</taxon>
        <taxon>Marinilabiliaceae</taxon>
        <taxon>Carboxylicivirga</taxon>
    </lineage>
</organism>
<evidence type="ECO:0000313" key="2">
    <source>
        <dbReference type="Proteomes" id="UP000679220"/>
    </source>
</evidence>
<evidence type="ECO:0000313" key="1">
    <source>
        <dbReference type="EMBL" id="MBR8538300.1"/>
    </source>
</evidence>
<keyword evidence="2" id="KW-1185">Reference proteome</keyword>
<comment type="caution">
    <text evidence="1">The sequence shown here is derived from an EMBL/GenBank/DDBJ whole genome shotgun (WGS) entry which is preliminary data.</text>
</comment>